<evidence type="ECO:0000313" key="3">
    <source>
        <dbReference type="Proteomes" id="UP000298663"/>
    </source>
</evidence>
<protein>
    <submittedName>
        <fullName evidence="2">Uncharacterized protein</fullName>
    </submittedName>
</protein>
<evidence type="ECO:0000256" key="1">
    <source>
        <dbReference type="SAM" id="MobiDB-lite"/>
    </source>
</evidence>
<reference evidence="2 3" key="1">
    <citation type="journal article" date="2015" name="Genome Biol.">
        <title>Comparative genomics of Steinernema reveals deeply conserved gene regulatory networks.</title>
        <authorList>
            <person name="Dillman A.R."/>
            <person name="Macchietto M."/>
            <person name="Porter C.F."/>
            <person name="Rogers A."/>
            <person name="Williams B."/>
            <person name="Antoshechkin I."/>
            <person name="Lee M.M."/>
            <person name="Goodwin Z."/>
            <person name="Lu X."/>
            <person name="Lewis E.E."/>
            <person name="Goodrich-Blair H."/>
            <person name="Stock S.P."/>
            <person name="Adams B.J."/>
            <person name="Sternberg P.W."/>
            <person name="Mortazavi A."/>
        </authorList>
    </citation>
    <scope>NUCLEOTIDE SEQUENCE [LARGE SCALE GENOMIC DNA]</scope>
    <source>
        <strain evidence="2 3">ALL</strain>
    </source>
</reference>
<evidence type="ECO:0000313" key="2">
    <source>
        <dbReference type="EMBL" id="TKR92783.1"/>
    </source>
</evidence>
<feature type="compositionally biased region" description="Polar residues" evidence="1">
    <location>
        <begin position="41"/>
        <end position="52"/>
    </location>
</feature>
<keyword evidence="3" id="KW-1185">Reference proteome</keyword>
<feature type="compositionally biased region" description="Basic and acidic residues" evidence="1">
    <location>
        <begin position="53"/>
        <end position="69"/>
    </location>
</feature>
<accession>A0A4U5P9R1</accession>
<dbReference type="EMBL" id="AZBU02000002">
    <property type="protein sequence ID" value="TKR92783.1"/>
    <property type="molecule type" value="Genomic_DNA"/>
</dbReference>
<sequence length="109" mass="12582">MALARSTYVFQVLRSVLFPLSCFHLLQEYLSRNVLFCSSEQPADPQQTSRQSSDSERNLGRFSHVERAKNGSNQKKGISRPLGEIRRIASMRRRKNKNRAADEKVSFCY</sequence>
<organism evidence="2 3">
    <name type="scientific">Steinernema carpocapsae</name>
    <name type="common">Entomopathogenic nematode</name>
    <dbReference type="NCBI Taxonomy" id="34508"/>
    <lineage>
        <taxon>Eukaryota</taxon>
        <taxon>Metazoa</taxon>
        <taxon>Ecdysozoa</taxon>
        <taxon>Nematoda</taxon>
        <taxon>Chromadorea</taxon>
        <taxon>Rhabditida</taxon>
        <taxon>Tylenchina</taxon>
        <taxon>Panagrolaimomorpha</taxon>
        <taxon>Strongyloidoidea</taxon>
        <taxon>Steinernematidae</taxon>
        <taxon>Steinernema</taxon>
    </lineage>
</organism>
<feature type="compositionally biased region" description="Basic and acidic residues" evidence="1">
    <location>
        <begin position="99"/>
        <end position="109"/>
    </location>
</feature>
<dbReference type="AlphaFoldDB" id="A0A4U5P9R1"/>
<comment type="caution">
    <text evidence="2">The sequence shown here is derived from an EMBL/GenBank/DDBJ whole genome shotgun (WGS) entry which is preliminary data.</text>
</comment>
<feature type="region of interest" description="Disordered" evidence="1">
    <location>
        <begin position="41"/>
        <end position="109"/>
    </location>
</feature>
<reference evidence="2 3" key="2">
    <citation type="journal article" date="2019" name="G3 (Bethesda)">
        <title>Hybrid Assembly of the Genome of the Entomopathogenic Nematode Steinernema carpocapsae Identifies the X-Chromosome.</title>
        <authorList>
            <person name="Serra L."/>
            <person name="Macchietto M."/>
            <person name="Macias-Munoz A."/>
            <person name="McGill C.J."/>
            <person name="Rodriguez I.M."/>
            <person name="Rodriguez B."/>
            <person name="Murad R."/>
            <person name="Mortazavi A."/>
        </authorList>
    </citation>
    <scope>NUCLEOTIDE SEQUENCE [LARGE SCALE GENOMIC DNA]</scope>
    <source>
        <strain evidence="2 3">ALL</strain>
    </source>
</reference>
<dbReference type="Proteomes" id="UP000298663">
    <property type="component" value="Unassembled WGS sequence"/>
</dbReference>
<gene>
    <name evidence="2" type="ORF">L596_007363</name>
</gene>
<feature type="compositionally biased region" description="Basic residues" evidence="1">
    <location>
        <begin position="89"/>
        <end position="98"/>
    </location>
</feature>
<proteinExistence type="predicted"/>
<name>A0A4U5P9R1_STECR</name>